<organism evidence="1 2">
    <name type="scientific">Ferrimicrobium acidiphilum DSM 19497</name>
    <dbReference type="NCBI Taxonomy" id="1121877"/>
    <lineage>
        <taxon>Bacteria</taxon>
        <taxon>Bacillati</taxon>
        <taxon>Actinomycetota</taxon>
        <taxon>Acidimicrobiia</taxon>
        <taxon>Acidimicrobiales</taxon>
        <taxon>Acidimicrobiaceae</taxon>
        <taxon>Ferrimicrobium</taxon>
    </lineage>
</organism>
<sequence length="50" mass="5654">MKYDLVEGYAQLQLPASVAKLGLETLAKLLRYGINAIEIVGINRAWFWLC</sequence>
<keyword evidence="2" id="KW-1185">Reference proteome</keyword>
<dbReference type="Proteomes" id="UP000032336">
    <property type="component" value="Unassembled WGS sequence"/>
</dbReference>
<evidence type="ECO:0000313" key="1">
    <source>
        <dbReference type="EMBL" id="KJE75683.1"/>
    </source>
</evidence>
<protein>
    <submittedName>
        <fullName evidence="1">Uncharacterized protein</fullName>
    </submittedName>
</protein>
<dbReference type="EMBL" id="JXUW01000032">
    <property type="protein sequence ID" value="KJE75683.1"/>
    <property type="molecule type" value="Genomic_DNA"/>
</dbReference>
<reference evidence="1 2" key="1">
    <citation type="submission" date="2015-01" db="EMBL/GenBank/DDBJ databases">
        <title>Draft genome of the acidophilic iron oxidizer Ferrimicrobium acidiphilum strain T23.</title>
        <authorList>
            <person name="Poehlein A."/>
            <person name="Eisen S."/>
            <person name="Schloemann M."/>
            <person name="Johnson B.D."/>
            <person name="Daniel R."/>
            <person name="Muehling M."/>
        </authorList>
    </citation>
    <scope>NUCLEOTIDE SEQUENCE [LARGE SCALE GENOMIC DNA]</scope>
    <source>
        <strain evidence="1 2">T23</strain>
    </source>
</reference>
<gene>
    <name evidence="1" type="ORF">FEAC_25830</name>
</gene>
<comment type="caution">
    <text evidence="1">The sequence shown here is derived from an EMBL/GenBank/DDBJ whole genome shotgun (WGS) entry which is preliminary data.</text>
</comment>
<dbReference type="AlphaFoldDB" id="A0A0D8FQX8"/>
<proteinExistence type="predicted"/>
<dbReference type="STRING" id="1121877.FEAC_25830"/>
<evidence type="ECO:0000313" key="2">
    <source>
        <dbReference type="Proteomes" id="UP000032336"/>
    </source>
</evidence>
<name>A0A0D8FQX8_9ACTN</name>
<accession>A0A0D8FQX8</accession>